<dbReference type="EMBL" id="AP017378">
    <property type="protein sequence ID" value="BBD06937.1"/>
    <property type="molecule type" value="Genomic_DNA"/>
</dbReference>
<dbReference type="Gene3D" id="2.150.10.10">
    <property type="entry name" value="Serralysin-like metalloprotease, C-terminal"/>
    <property type="match status" value="1"/>
</dbReference>
<gene>
    <name evidence="3" type="ORF">DFE_0211</name>
</gene>
<feature type="domain" description="FecR protein" evidence="2">
    <location>
        <begin position="36"/>
        <end position="133"/>
    </location>
</feature>
<evidence type="ECO:0000259" key="2">
    <source>
        <dbReference type="Pfam" id="PF04773"/>
    </source>
</evidence>
<protein>
    <submittedName>
        <fullName evidence="3">Putative hemolysin-type calcium-binding region</fullName>
    </submittedName>
</protein>
<organism evidence="3 4">
    <name type="scientific">Desulfovibrio ferrophilus</name>
    <dbReference type="NCBI Taxonomy" id="241368"/>
    <lineage>
        <taxon>Bacteria</taxon>
        <taxon>Pseudomonadati</taxon>
        <taxon>Thermodesulfobacteriota</taxon>
        <taxon>Desulfovibrionia</taxon>
        <taxon>Desulfovibrionales</taxon>
        <taxon>Desulfovibrionaceae</taxon>
        <taxon>Desulfovibrio</taxon>
    </lineage>
</organism>
<dbReference type="InterPro" id="IPR006860">
    <property type="entry name" value="FecR"/>
</dbReference>
<feature type="compositionally biased region" description="Acidic residues" evidence="1">
    <location>
        <begin position="195"/>
        <end position="235"/>
    </location>
</feature>
<accession>A0A2Z6AUM4</accession>
<dbReference type="InterPro" id="IPR018511">
    <property type="entry name" value="Hemolysin-typ_Ca-bd_CS"/>
</dbReference>
<evidence type="ECO:0000256" key="1">
    <source>
        <dbReference type="SAM" id="MobiDB-lite"/>
    </source>
</evidence>
<dbReference type="RefSeq" id="WP_172961578.1">
    <property type="nucleotide sequence ID" value="NZ_AP017378.1"/>
</dbReference>
<dbReference type="InterPro" id="IPR001343">
    <property type="entry name" value="Hemolysn_Ca-bd"/>
</dbReference>
<feature type="compositionally biased region" description="Basic and acidic residues" evidence="1">
    <location>
        <begin position="319"/>
        <end position="336"/>
    </location>
</feature>
<proteinExistence type="predicted"/>
<dbReference type="Pfam" id="PF00353">
    <property type="entry name" value="HemolysinCabind"/>
    <property type="match status" value="2"/>
</dbReference>
<dbReference type="InterPro" id="IPR011049">
    <property type="entry name" value="Serralysin-like_metalloprot_C"/>
</dbReference>
<sequence length="523" mass="53784">MHVIGEVIALNGNVRGLSDGEERILTKGSPIHQGETITTAQSSSVQIELTDESILAQGENASQTIDSFIYDPANASASNMLINMAQGTFRMVTGQVGKANPEGIEVKTPLATIGIRGTGIDLDIQGALAKVGCFLYDGLDVTITTEQGTRLLNAVNTILDILADGTFGEIRTYSDFEQAFFKAAAPILGLPDEGQYGDDGGDGGEGDGDDGEGGEGGEGEGGEGEGDGTEGDTTDLGELFETIFGTEEQPTGLLQQIFEALTGGDTTGDTLAGGTGDDTLATGDDDDDDDTLPGDNSGTTTTTTVTNGDDDGSNFNESGADHVIDGTSGVDDHHTGFEGTTGNDLMRAYCGDDDVWGKAGNDTMFGGNDNDVLSGDLGNDLLVGGTGNDTLAGQSGHDTMWGGSGADEFTYYQQGVGGDTIKDFQTGIDEIVFYGNSYNITDTLTGTGDGFTHPGTSSFFTVSGAYSGATGSSSTGDKGFVFDGNGDLWYDTDLANSNPSGEELVAHIEGDDVIYADIALVAV</sequence>
<name>A0A2Z6AUM4_9BACT</name>
<dbReference type="PRINTS" id="PR00313">
    <property type="entry name" value="CABNDNGRPT"/>
</dbReference>
<dbReference type="PROSITE" id="PS00330">
    <property type="entry name" value="HEMOLYSIN_CALCIUM"/>
    <property type="match status" value="1"/>
</dbReference>
<dbReference type="Proteomes" id="UP000269883">
    <property type="component" value="Chromosome"/>
</dbReference>
<dbReference type="AlphaFoldDB" id="A0A2Z6AUM4"/>
<feature type="region of interest" description="Disordered" evidence="1">
    <location>
        <begin position="265"/>
        <end position="342"/>
    </location>
</feature>
<keyword evidence="4" id="KW-1185">Reference proteome</keyword>
<feature type="region of interest" description="Disordered" evidence="1">
    <location>
        <begin position="191"/>
        <end position="235"/>
    </location>
</feature>
<dbReference type="GO" id="GO:0005509">
    <property type="term" value="F:calcium ion binding"/>
    <property type="evidence" value="ECO:0007669"/>
    <property type="project" value="InterPro"/>
</dbReference>
<dbReference type="Pfam" id="PF04773">
    <property type="entry name" value="FecR"/>
    <property type="match status" value="1"/>
</dbReference>
<evidence type="ECO:0000313" key="3">
    <source>
        <dbReference type="EMBL" id="BBD06937.1"/>
    </source>
</evidence>
<evidence type="ECO:0000313" key="4">
    <source>
        <dbReference type="Proteomes" id="UP000269883"/>
    </source>
</evidence>
<feature type="compositionally biased region" description="Acidic residues" evidence="1">
    <location>
        <begin position="283"/>
        <end position="292"/>
    </location>
</feature>
<feature type="compositionally biased region" description="Low complexity" evidence="1">
    <location>
        <begin position="293"/>
        <end position="307"/>
    </location>
</feature>
<dbReference type="KEGG" id="dfl:DFE_0211"/>
<reference evidence="3 4" key="1">
    <citation type="journal article" date="2018" name="Sci. Adv.">
        <title>Multi-heme cytochromes provide a pathway for survival in energy-limited environments.</title>
        <authorList>
            <person name="Deng X."/>
            <person name="Dohmae N."/>
            <person name="Nealson K.H."/>
            <person name="Hashimoto K."/>
            <person name="Okamoto A."/>
        </authorList>
    </citation>
    <scope>NUCLEOTIDE SEQUENCE [LARGE SCALE GENOMIC DNA]</scope>
    <source>
        <strain evidence="3 4">IS5</strain>
    </source>
</reference>
<dbReference type="SUPFAM" id="SSF51120">
    <property type="entry name" value="beta-Roll"/>
    <property type="match status" value="1"/>
</dbReference>